<feature type="domain" description="CRESS-DNA virus Rep endonuclease" evidence="14">
    <location>
        <begin position="6"/>
        <end position="121"/>
    </location>
</feature>
<name>A0AAU6S5A2_9VIRU</name>
<organism evidence="15">
    <name type="scientific">Myotis mistacinus feces associated gemykrogvirus 2</name>
    <dbReference type="NCBI Taxonomy" id="3139998"/>
    <lineage>
        <taxon>Viruses</taxon>
        <taxon>Monodnaviria</taxon>
        <taxon>Shotokuvirae</taxon>
        <taxon>Cressdnaviricota</taxon>
        <taxon>Repensiviricetes</taxon>
        <taxon>Geplafuvirales</taxon>
        <taxon>Genomoviridae</taxon>
        <taxon>Gemykrogvirus</taxon>
    </lineage>
</organism>
<keyword evidence="5" id="KW-0548">Nucleotidyltransferase</keyword>
<keyword evidence="8" id="KW-0479">Metal-binding</keyword>
<dbReference type="Pfam" id="PF08283">
    <property type="entry name" value="Gemini_AL1_M"/>
    <property type="match status" value="1"/>
</dbReference>
<keyword evidence="11" id="KW-0378">Hydrolase</keyword>
<dbReference type="GO" id="GO:0006260">
    <property type="term" value="P:DNA replication"/>
    <property type="evidence" value="ECO:0007669"/>
    <property type="project" value="UniProtKB-KW"/>
</dbReference>
<dbReference type="InterPro" id="IPR022692">
    <property type="entry name" value="Gemini_AL1_REP_central"/>
</dbReference>
<evidence type="ECO:0000256" key="8">
    <source>
        <dbReference type="ARBA" id="ARBA00022723"/>
    </source>
</evidence>
<dbReference type="Gene3D" id="3.40.1310.20">
    <property type="match status" value="1"/>
</dbReference>
<evidence type="ECO:0000256" key="9">
    <source>
        <dbReference type="ARBA" id="ARBA00022741"/>
    </source>
</evidence>
<keyword evidence="12" id="KW-0190">Covalent protein-DNA linkage</keyword>
<dbReference type="GO" id="GO:0003677">
    <property type="term" value="F:DNA binding"/>
    <property type="evidence" value="ECO:0007669"/>
    <property type="project" value="UniProtKB-KW"/>
</dbReference>
<keyword evidence="6" id="KW-0235">DNA replication</keyword>
<dbReference type="SUPFAM" id="SSF55464">
    <property type="entry name" value="Origin of replication-binding domain, RBD-like"/>
    <property type="match status" value="1"/>
</dbReference>
<sequence length="346" mass="40386">MPSQFRVRAKTFIITYPQVNNGDDEHEFDTDLQETPGNYREFAESRLGDICCARFGREHHEDGGIHYHMFIGLSEATTIRSPDWLDYLGKHPNIKSVRYTPGTVWDYVGKEGDICYEFGERPGMGNDSGDNRQLKRTRDDAFREALSSTSKEEFLEKLKEMAPRDYVVCHGNIRAYAEWAYSPEQPGYEPPAYSWLDVNVRERNQLLVWADENLRTPLSGRRPKSIILWGPTRTGKTVWARSLGKHWYFCGQFNLDLLTREPVDYAVFDDLQGDFEYWHAYKMWLGGQHEFTITDKYRRKQNVKWGRPTILLMNSDPRLCKGVDVEWLEGNCEIIKMPSPFLEITN</sequence>
<keyword evidence="10" id="KW-0255">Endonuclease</keyword>
<proteinExistence type="predicted"/>
<evidence type="ECO:0000256" key="2">
    <source>
        <dbReference type="ARBA" id="ARBA00014531"/>
    </source>
</evidence>
<dbReference type="Gene3D" id="3.40.50.300">
    <property type="entry name" value="P-loop containing nucleotide triphosphate hydrolases"/>
    <property type="match status" value="1"/>
</dbReference>
<keyword evidence="9" id="KW-0547">Nucleotide-binding</keyword>
<evidence type="ECO:0000256" key="7">
    <source>
        <dbReference type="ARBA" id="ARBA00022722"/>
    </source>
</evidence>
<evidence type="ECO:0000256" key="6">
    <source>
        <dbReference type="ARBA" id="ARBA00022705"/>
    </source>
</evidence>
<dbReference type="PRINTS" id="PR00228">
    <property type="entry name" value="GEMCOATCLVL1"/>
</dbReference>
<evidence type="ECO:0000256" key="12">
    <source>
        <dbReference type="ARBA" id="ARBA00023124"/>
    </source>
</evidence>
<dbReference type="GO" id="GO:0016779">
    <property type="term" value="F:nucleotidyltransferase activity"/>
    <property type="evidence" value="ECO:0007669"/>
    <property type="project" value="UniProtKB-KW"/>
</dbReference>
<accession>A0AAU6S5A2</accession>
<evidence type="ECO:0000256" key="1">
    <source>
        <dbReference type="ARBA" id="ARBA00004147"/>
    </source>
</evidence>
<dbReference type="GO" id="GO:0000166">
    <property type="term" value="F:nucleotide binding"/>
    <property type="evidence" value="ECO:0007669"/>
    <property type="project" value="UniProtKB-KW"/>
</dbReference>
<keyword evidence="13" id="KW-0238">DNA-binding</keyword>
<dbReference type="GO" id="GO:0016888">
    <property type="term" value="F:DNA endonuclease activity, producing 5'-phosphomonoesters"/>
    <property type="evidence" value="ECO:0007669"/>
    <property type="project" value="InterPro"/>
</dbReference>
<evidence type="ECO:0000256" key="10">
    <source>
        <dbReference type="ARBA" id="ARBA00022759"/>
    </source>
</evidence>
<evidence type="ECO:0000256" key="3">
    <source>
        <dbReference type="ARBA" id="ARBA00022562"/>
    </source>
</evidence>
<dbReference type="InterPro" id="IPR049912">
    <property type="entry name" value="CRESS_DNA_REP"/>
</dbReference>
<evidence type="ECO:0000256" key="13">
    <source>
        <dbReference type="ARBA" id="ARBA00023125"/>
    </source>
</evidence>
<keyword evidence="4" id="KW-0808">Transferase</keyword>
<dbReference type="GO" id="GO:0046872">
    <property type="term" value="F:metal ion binding"/>
    <property type="evidence" value="ECO:0007669"/>
    <property type="project" value="UniProtKB-KW"/>
</dbReference>
<dbReference type="EMBL" id="PP410080">
    <property type="protein sequence ID" value="WZK92891.1"/>
    <property type="molecule type" value="Genomic_DNA"/>
</dbReference>
<keyword evidence="3" id="KW-1048">Host nucleus</keyword>
<dbReference type="GO" id="GO:0042025">
    <property type="term" value="C:host cell nucleus"/>
    <property type="evidence" value="ECO:0007669"/>
    <property type="project" value="UniProtKB-SubCell"/>
</dbReference>
<reference evidence="15" key="1">
    <citation type="journal article" date="2024" name="Microbiol. Spectr.">
        <title>Full-genome sequencing of dozens of new DNA viruses found in Spanish bat feces.</title>
        <authorList>
            <person name="Buigues J."/>
            <person name="Vinals A."/>
            <person name="Martinez-Recio R."/>
            <person name="Monros J.S."/>
            <person name="Sanjuan R."/>
            <person name="Cuevas J.M."/>
        </authorList>
    </citation>
    <scope>NUCLEOTIDE SEQUENCE</scope>
    <source>
        <strain evidence="15">MAVG22</strain>
    </source>
</reference>
<protein>
    <recommendedName>
        <fullName evidence="2">Replication-associated protein</fullName>
    </recommendedName>
</protein>
<keyword evidence="7" id="KW-0540">Nuclease</keyword>
<evidence type="ECO:0000256" key="4">
    <source>
        <dbReference type="ARBA" id="ARBA00022679"/>
    </source>
</evidence>
<dbReference type="SUPFAM" id="SSF52540">
    <property type="entry name" value="P-loop containing nucleoside triphosphate hydrolases"/>
    <property type="match status" value="1"/>
</dbReference>
<dbReference type="Pfam" id="PF00799">
    <property type="entry name" value="Gemini_AL1"/>
    <property type="match status" value="1"/>
</dbReference>
<reference evidence="15" key="2">
    <citation type="submission" date="2024-02" db="EMBL/GenBank/DDBJ databases">
        <authorList>
            <person name="Buigues J."/>
            <person name="Vinals A."/>
            <person name="Martinez-Recio R."/>
            <person name="S Monros J."/>
            <person name="Sanjuan R."/>
            <person name="Cuevas J.M."/>
        </authorList>
    </citation>
    <scope>NUCLEOTIDE SEQUENCE</scope>
    <source>
        <strain evidence="15">MAVG22</strain>
    </source>
</reference>
<evidence type="ECO:0000256" key="5">
    <source>
        <dbReference type="ARBA" id="ARBA00022695"/>
    </source>
</evidence>
<evidence type="ECO:0000259" key="14">
    <source>
        <dbReference type="PROSITE" id="PS52020"/>
    </source>
</evidence>
<dbReference type="InterPro" id="IPR027417">
    <property type="entry name" value="P-loop_NTPase"/>
</dbReference>
<evidence type="ECO:0000256" key="11">
    <source>
        <dbReference type="ARBA" id="ARBA00022801"/>
    </source>
</evidence>
<dbReference type="GO" id="GO:0005198">
    <property type="term" value="F:structural molecule activity"/>
    <property type="evidence" value="ECO:0007669"/>
    <property type="project" value="InterPro"/>
</dbReference>
<dbReference type="PROSITE" id="PS52020">
    <property type="entry name" value="CRESS_DNA_REP"/>
    <property type="match status" value="1"/>
</dbReference>
<evidence type="ECO:0000313" key="15">
    <source>
        <dbReference type="EMBL" id="WZK92891.1"/>
    </source>
</evidence>
<dbReference type="InterPro" id="IPR001301">
    <property type="entry name" value="Gemini_AL1_CLV"/>
</dbReference>
<comment type="subcellular location">
    <subcellularLocation>
        <location evidence="1">Host nucleus</location>
    </subcellularLocation>
</comment>